<dbReference type="GO" id="GO:0008817">
    <property type="term" value="F:corrinoid adenosyltransferase activity"/>
    <property type="evidence" value="ECO:0007669"/>
    <property type="project" value="InterPro"/>
</dbReference>
<dbReference type="STRING" id="1120996.SAMN02746066_03005"/>
<feature type="domain" description="Cobalamin adenosyltransferase-like" evidence="4">
    <location>
        <begin position="96"/>
        <end position="261"/>
    </location>
</feature>
<dbReference type="PIRSF" id="PIRSF012294">
    <property type="entry name" value="ATR_EutT"/>
    <property type="match status" value="1"/>
</dbReference>
<dbReference type="OrthoDB" id="306726at2"/>
<dbReference type="GO" id="GO:0009236">
    <property type="term" value="P:cobalamin biosynthetic process"/>
    <property type="evidence" value="ECO:0007669"/>
    <property type="project" value="InterPro"/>
</dbReference>
<evidence type="ECO:0000259" key="4">
    <source>
        <dbReference type="Pfam" id="PF01923"/>
    </source>
</evidence>
<evidence type="ECO:0000313" key="6">
    <source>
        <dbReference type="Proteomes" id="UP000184038"/>
    </source>
</evidence>
<dbReference type="InterPro" id="IPR036451">
    <property type="entry name" value="CblAdoTrfase-like_sf"/>
</dbReference>
<evidence type="ECO:0000256" key="1">
    <source>
        <dbReference type="ARBA" id="ARBA00022679"/>
    </source>
</evidence>
<reference evidence="5 6" key="1">
    <citation type="submission" date="2016-11" db="EMBL/GenBank/DDBJ databases">
        <authorList>
            <person name="Jaros S."/>
            <person name="Januszkiewicz K."/>
            <person name="Wedrychowicz H."/>
        </authorList>
    </citation>
    <scope>NUCLEOTIDE SEQUENCE [LARGE SCALE GENOMIC DNA]</scope>
    <source>
        <strain evidence="5 6">DSM 15930</strain>
    </source>
</reference>
<evidence type="ECO:0000256" key="3">
    <source>
        <dbReference type="ARBA" id="ARBA00022840"/>
    </source>
</evidence>
<sequence length="269" mass="31701">MAVLTENDIRKLFNEKVLMEKGEFYLEKDMILTPSARTYLADKNIIIRTDHLDEKTHYQNESVRMKKDKENIRNKETEMEIEKQKEEIYETLFGITLHEKPEHMTHLRGNLLVFKDNGRIALRGAIDTLESEIILAQIAAQKEGSMKLVDDLEEVIRFIRSLLRSEVSGEPVGEFQLQGLDAKDMREQSHHPSKYFGIKHFLPTYKHGEMVAHLNMLRTLARRTELIAFKAFKTDENKVERVDIIRAFNRLSSLFWIMMFKYMTDKYKS</sequence>
<proteinExistence type="predicted"/>
<dbReference type="EMBL" id="FRCP01000015">
    <property type="protein sequence ID" value="SHM71654.1"/>
    <property type="molecule type" value="Genomic_DNA"/>
</dbReference>
<keyword evidence="1 5" id="KW-0808">Transferase</keyword>
<evidence type="ECO:0000256" key="2">
    <source>
        <dbReference type="ARBA" id="ARBA00022741"/>
    </source>
</evidence>
<dbReference type="AlphaFoldDB" id="A0A1M7L1C2"/>
<dbReference type="Proteomes" id="UP000184038">
    <property type="component" value="Unassembled WGS sequence"/>
</dbReference>
<name>A0A1M7L1C2_9FIRM</name>
<keyword evidence="3" id="KW-0067">ATP-binding</keyword>
<protein>
    <submittedName>
        <fullName evidence="5">Ethanolamine utilization cobalamin adenosyltransferase</fullName>
    </submittedName>
</protein>
<dbReference type="GO" id="GO:0006580">
    <property type="term" value="P:ethanolamine metabolic process"/>
    <property type="evidence" value="ECO:0007669"/>
    <property type="project" value="InterPro"/>
</dbReference>
<dbReference type="InterPro" id="IPR016030">
    <property type="entry name" value="CblAdoTrfase-like"/>
</dbReference>
<dbReference type="InterPro" id="IPR009194">
    <property type="entry name" value="AdoTrfase_EutT"/>
</dbReference>
<dbReference type="Pfam" id="PF01923">
    <property type="entry name" value="Cob_adeno_trans"/>
    <property type="match status" value="1"/>
</dbReference>
<organism evidence="5 6">
    <name type="scientific">Anaerosporobacter mobilis DSM 15930</name>
    <dbReference type="NCBI Taxonomy" id="1120996"/>
    <lineage>
        <taxon>Bacteria</taxon>
        <taxon>Bacillati</taxon>
        <taxon>Bacillota</taxon>
        <taxon>Clostridia</taxon>
        <taxon>Lachnospirales</taxon>
        <taxon>Lachnospiraceae</taxon>
        <taxon>Anaerosporobacter</taxon>
    </lineage>
</organism>
<accession>A0A1M7L1C2</accession>
<keyword evidence="6" id="KW-1185">Reference proteome</keyword>
<gene>
    <name evidence="5" type="ORF">SAMN02746066_03005</name>
</gene>
<dbReference type="SUPFAM" id="SSF89028">
    <property type="entry name" value="Cobalamin adenosyltransferase-like"/>
    <property type="match status" value="1"/>
</dbReference>
<dbReference type="GO" id="GO:0005524">
    <property type="term" value="F:ATP binding"/>
    <property type="evidence" value="ECO:0007669"/>
    <property type="project" value="UniProtKB-KW"/>
</dbReference>
<dbReference type="RefSeq" id="WP_073289178.1">
    <property type="nucleotide sequence ID" value="NZ_FRCP01000015.1"/>
</dbReference>
<evidence type="ECO:0000313" key="5">
    <source>
        <dbReference type="EMBL" id="SHM71654.1"/>
    </source>
</evidence>
<dbReference type="Gene3D" id="1.20.1200.10">
    <property type="entry name" value="Cobalamin adenosyltransferase-like"/>
    <property type="match status" value="1"/>
</dbReference>
<keyword evidence="2" id="KW-0547">Nucleotide-binding</keyword>